<dbReference type="PROSITE" id="PS51257">
    <property type="entry name" value="PROKAR_LIPOPROTEIN"/>
    <property type="match status" value="1"/>
</dbReference>
<dbReference type="OrthoDB" id="5189991at2"/>
<dbReference type="STRING" id="504800.SAMN04488085_104257"/>
<reference evidence="4 5" key="1">
    <citation type="submission" date="2016-10" db="EMBL/GenBank/DDBJ databases">
        <authorList>
            <person name="de Groot N.N."/>
        </authorList>
    </citation>
    <scope>NUCLEOTIDE SEQUENCE [LARGE SCALE GENOMIC DNA]</scope>
    <source>
        <strain evidence="4 5">DSM 45317</strain>
    </source>
</reference>
<gene>
    <name evidence="4" type="ORF">SAMN04488085_104257</name>
</gene>
<feature type="signal peptide" evidence="2">
    <location>
        <begin position="1"/>
        <end position="26"/>
    </location>
</feature>
<proteinExistence type="predicted"/>
<evidence type="ECO:0000313" key="4">
    <source>
        <dbReference type="EMBL" id="SFK89799.1"/>
    </source>
</evidence>
<dbReference type="AlphaFoldDB" id="A0A1I4DA74"/>
<sequence>MNGRGRRQRRGAAVLAGAVLLTGVLAGCGGGDEPSGPAPTTSAGPAPGTVTTAPDGVQEVTLQTQDDYVFTPSTFTVAPGTVRLTVANIAEQLTHNFRFRPDAGPQPIAAEIPLLAPGESRTIEFEVTEPGEYPFDCTFHIQLGQSGTMTVSG</sequence>
<feature type="chain" id="PRO_5011595446" evidence="2">
    <location>
        <begin position="27"/>
        <end position="153"/>
    </location>
</feature>
<feature type="region of interest" description="Disordered" evidence="1">
    <location>
        <begin position="30"/>
        <end position="54"/>
    </location>
</feature>
<evidence type="ECO:0000313" key="5">
    <source>
        <dbReference type="Proteomes" id="UP000199152"/>
    </source>
</evidence>
<dbReference type="RefSeq" id="WP_091323248.1">
    <property type="nucleotide sequence ID" value="NZ_FOSW01000004.1"/>
</dbReference>
<accession>A0A1I4DA74</accession>
<organism evidence="4 5">
    <name type="scientific">Geodermatophilus ruber</name>
    <dbReference type="NCBI Taxonomy" id="504800"/>
    <lineage>
        <taxon>Bacteria</taxon>
        <taxon>Bacillati</taxon>
        <taxon>Actinomycetota</taxon>
        <taxon>Actinomycetes</taxon>
        <taxon>Geodermatophilales</taxon>
        <taxon>Geodermatophilaceae</taxon>
        <taxon>Geodermatophilus</taxon>
    </lineage>
</organism>
<evidence type="ECO:0000256" key="1">
    <source>
        <dbReference type="SAM" id="MobiDB-lite"/>
    </source>
</evidence>
<dbReference type="InParanoid" id="A0A1I4DA74"/>
<dbReference type="Proteomes" id="UP000199152">
    <property type="component" value="Unassembled WGS sequence"/>
</dbReference>
<keyword evidence="2" id="KW-0732">Signal</keyword>
<evidence type="ECO:0000256" key="2">
    <source>
        <dbReference type="SAM" id="SignalP"/>
    </source>
</evidence>
<name>A0A1I4DA74_9ACTN</name>
<dbReference type="InterPro" id="IPR028096">
    <property type="entry name" value="EfeO_Cupredoxin"/>
</dbReference>
<dbReference type="Gene3D" id="2.60.40.420">
    <property type="entry name" value="Cupredoxins - blue copper proteins"/>
    <property type="match status" value="1"/>
</dbReference>
<dbReference type="EMBL" id="FOSW01000004">
    <property type="protein sequence ID" value="SFK89799.1"/>
    <property type="molecule type" value="Genomic_DNA"/>
</dbReference>
<feature type="domain" description="EfeO-type cupredoxin-like" evidence="3">
    <location>
        <begin position="56"/>
        <end position="151"/>
    </location>
</feature>
<dbReference type="SUPFAM" id="SSF49503">
    <property type="entry name" value="Cupredoxins"/>
    <property type="match status" value="1"/>
</dbReference>
<protein>
    <submittedName>
        <fullName evidence="4">Plastocyanin</fullName>
    </submittedName>
</protein>
<dbReference type="InterPro" id="IPR008972">
    <property type="entry name" value="Cupredoxin"/>
</dbReference>
<keyword evidence="5" id="KW-1185">Reference proteome</keyword>
<feature type="compositionally biased region" description="Low complexity" evidence="1">
    <location>
        <begin position="34"/>
        <end position="54"/>
    </location>
</feature>
<dbReference type="Pfam" id="PF13473">
    <property type="entry name" value="Cupredoxin_1"/>
    <property type="match status" value="1"/>
</dbReference>
<evidence type="ECO:0000259" key="3">
    <source>
        <dbReference type="Pfam" id="PF13473"/>
    </source>
</evidence>